<dbReference type="SUPFAM" id="SSF55729">
    <property type="entry name" value="Acyl-CoA N-acyltransferases (Nat)"/>
    <property type="match status" value="1"/>
</dbReference>
<evidence type="ECO:0000256" key="15">
    <source>
        <dbReference type="PIRSR" id="PIRSR005669-1"/>
    </source>
</evidence>
<evidence type="ECO:0000313" key="17">
    <source>
        <dbReference type="EMBL" id="KAF6479823.1"/>
    </source>
</evidence>
<dbReference type="NCBIfam" id="TIGR01211">
    <property type="entry name" value="ELP3"/>
    <property type="match status" value="1"/>
</dbReference>
<dbReference type="AlphaFoldDB" id="A0A7J8I5F8"/>
<dbReference type="InterPro" id="IPR056591">
    <property type="entry name" value="ELP3-like_N"/>
</dbReference>
<reference evidence="17 18" key="1">
    <citation type="journal article" date="2020" name="Nature">
        <title>Six reference-quality genomes reveal evolution of bat adaptations.</title>
        <authorList>
            <person name="Jebb D."/>
            <person name="Huang Z."/>
            <person name="Pippel M."/>
            <person name="Hughes G.M."/>
            <person name="Lavrichenko K."/>
            <person name="Devanna P."/>
            <person name="Winkler S."/>
            <person name="Jermiin L.S."/>
            <person name="Skirmuntt E.C."/>
            <person name="Katzourakis A."/>
            <person name="Burkitt-Gray L."/>
            <person name="Ray D.A."/>
            <person name="Sullivan K.A.M."/>
            <person name="Roscito J.G."/>
            <person name="Kirilenko B.M."/>
            <person name="Davalos L.M."/>
            <person name="Corthals A.P."/>
            <person name="Power M.L."/>
            <person name="Jones G."/>
            <person name="Ransome R.D."/>
            <person name="Dechmann D.K.N."/>
            <person name="Locatelli A.G."/>
            <person name="Puechmaille S.J."/>
            <person name="Fedrigo O."/>
            <person name="Jarvis E.D."/>
            <person name="Hiller M."/>
            <person name="Vernes S.C."/>
            <person name="Myers E.W."/>
            <person name="Teeling E.C."/>
        </authorList>
    </citation>
    <scope>NUCLEOTIDE SEQUENCE [LARGE SCALE GENOMIC DNA]</scope>
    <source>
        <strain evidence="17">MMolMol1</strain>
        <tissue evidence="17">Muscle</tissue>
    </source>
</reference>
<feature type="domain" description="Radical SAM core" evidence="16">
    <location>
        <begin position="82"/>
        <end position="372"/>
    </location>
</feature>
<keyword evidence="18" id="KW-1185">Reference proteome</keyword>
<evidence type="ECO:0000256" key="1">
    <source>
        <dbReference type="ARBA" id="ARBA00005217"/>
    </source>
</evidence>
<dbReference type="EC" id="2.3.1.-" evidence="14"/>
<dbReference type="SUPFAM" id="SSF102114">
    <property type="entry name" value="Radical SAM enzymes"/>
    <property type="match status" value="1"/>
</dbReference>
<dbReference type="GO" id="GO:0002926">
    <property type="term" value="P:tRNA wobble base 5-methoxycarbonylmethyl-2-thiouridinylation"/>
    <property type="evidence" value="ECO:0007669"/>
    <property type="project" value="TreeGrafter"/>
</dbReference>
<dbReference type="CDD" id="cd01335">
    <property type="entry name" value="Radical_SAM"/>
    <property type="match status" value="1"/>
</dbReference>
<dbReference type="InterPro" id="IPR034687">
    <property type="entry name" value="ELP3-like"/>
</dbReference>
<dbReference type="PANTHER" id="PTHR11135">
    <property type="entry name" value="HISTONE ACETYLTRANSFERASE-RELATED"/>
    <property type="match status" value="1"/>
</dbReference>
<evidence type="ECO:0000256" key="13">
    <source>
        <dbReference type="ARBA" id="ARBA00047372"/>
    </source>
</evidence>
<dbReference type="GO" id="GO:0005737">
    <property type="term" value="C:cytoplasm"/>
    <property type="evidence" value="ECO:0007669"/>
    <property type="project" value="TreeGrafter"/>
</dbReference>
<dbReference type="Pfam" id="PF16199">
    <property type="entry name" value="Radical_SAM_C"/>
    <property type="match status" value="1"/>
</dbReference>
<evidence type="ECO:0000256" key="6">
    <source>
        <dbReference type="ARBA" id="ARBA00022691"/>
    </source>
</evidence>
<evidence type="ECO:0000256" key="14">
    <source>
        <dbReference type="PIRNR" id="PIRNR005669"/>
    </source>
</evidence>
<dbReference type="GO" id="GO:0033588">
    <property type="term" value="C:elongator holoenzyme complex"/>
    <property type="evidence" value="ECO:0007669"/>
    <property type="project" value="TreeGrafter"/>
</dbReference>
<keyword evidence="7 14" id="KW-0819">tRNA processing</keyword>
<dbReference type="GO" id="GO:0051539">
    <property type="term" value="F:4 iron, 4 sulfur cluster binding"/>
    <property type="evidence" value="ECO:0007669"/>
    <property type="project" value="UniProtKB-KW"/>
</dbReference>
<feature type="binding site" evidence="15">
    <location>
        <position position="109"/>
    </location>
    <ligand>
        <name>[4Fe-4S] cluster</name>
        <dbReference type="ChEBI" id="CHEBI:49883"/>
        <note>4Fe-4S-S-AdoMet</note>
    </ligand>
</feature>
<proteinExistence type="inferred from homology"/>
<keyword evidence="12 14" id="KW-0012">Acyltransferase</keyword>
<dbReference type="GO" id="GO:0106261">
    <property type="term" value="F:tRNA uridine(34) acetyltransferase activity"/>
    <property type="evidence" value="ECO:0007669"/>
    <property type="project" value="UniProtKB-EC"/>
</dbReference>
<comment type="catalytic activity">
    <reaction evidence="13">
        <text>uridine(34) in tRNA + acetyl-CoA + S-adenosyl-L-methionine + H2O = 5-(carboxymethyl)uridine(34) in tRNA + 5'-deoxyadenosine + L-methionine + CoA + 2 H(+)</text>
        <dbReference type="Rhea" id="RHEA:61020"/>
        <dbReference type="Rhea" id="RHEA-COMP:10407"/>
        <dbReference type="Rhea" id="RHEA-COMP:11727"/>
        <dbReference type="ChEBI" id="CHEBI:15377"/>
        <dbReference type="ChEBI" id="CHEBI:15378"/>
        <dbReference type="ChEBI" id="CHEBI:17319"/>
        <dbReference type="ChEBI" id="CHEBI:57287"/>
        <dbReference type="ChEBI" id="CHEBI:57288"/>
        <dbReference type="ChEBI" id="CHEBI:57844"/>
        <dbReference type="ChEBI" id="CHEBI:59789"/>
        <dbReference type="ChEBI" id="CHEBI:65315"/>
        <dbReference type="ChEBI" id="CHEBI:74882"/>
        <dbReference type="EC" id="2.3.1.311"/>
    </reaction>
    <physiologicalReaction direction="left-to-right" evidence="13">
        <dbReference type="Rhea" id="RHEA:61021"/>
    </physiologicalReaction>
</comment>
<comment type="pathway">
    <text evidence="1">tRNA modification.</text>
</comment>
<evidence type="ECO:0000256" key="11">
    <source>
        <dbReference type="ARBA" id="ARBA00023014"/>
    </source>
</evidence>
<dbReference type="UniPathway" id="UPA00988"/>
<feature type="binding site" evidence="15">
    <location>
        <position position="112"/>
    </location>
    <ligand>
        <name>[4Fe-4S] cluster</name>
        <dbReference type="ChEBI" id="CHEBI:49883"/>
        <note>4Fe-4S-S-AdoMet</note>
    </ligand>
</feature>
<evidence type="ECO:0000256" key="5">
    <source>
        <dbReference type="ARBA" id="ARBA00022679"/>
    </source>
</evidence>
<keyword evidence="9" id="KW-0694">RNA-binding</keyword>
<evidence type="ECO:0000256" key="10">
    <source>
        <dbReference type="ARBA" id="ARBA00023004"/>
    </source>
</evidence>
<dbReference type="PANTHER" id="PTHR11135:SF0">
    <property type="entry name" value="ELONGATOR COMPLEX PROTEIN 3"/>
    <property type="match status" value="1"/>
</dbReference>
<dbReference type="SFLD" id="SFLDS00029">
    <property type="entry name" value="Radical_SAM"/>
    <property type="match status" value="1"/>
</dbReference>
<comment type="caution">
    <text evidence="17">The sequence shown here is derived from an EMBL/GenBank/DDBJ whole genome shotgun (WGS) entry which is preliminary data.</text>
</comment>
<keyword evidence="8 14" id="KW-0479">Metal-binding</keyword>
<evidence type="ECO:0000256" key="2">
    <source>
        <dbReference type="ARBA" id="ARBA00005494"/>
    </source>
</evidence>
<evidence type="ECO:0000256" key="7">
    <source>
        <dbReference type="ARBA" id="ARBA00022694"/>
    </source>
</evidence>
<comment type="function">
    <text evidence="14">Catalytic tRNA acetyltransferase subunit of the elongator complex, which is required for multiple tRNA modifications, including mcm5U (5-methoxycarbonylmethyl uridine), mcm5s2U (5-methoxycarbonylmethyl-2-thiouridine), and ncm5U (5-carbamoylmethyl uridine). In the elongator complex, acts as a tRNA uridine(34) acetyltransferase by mediating formation of carboxymethyluridine in the wobble base at position 34 in tRNAs.</text>
</comment>
<comment type="similarity">
    <text evidence="2 14">Belongs to the ELP3 family.</text>
</comment>
<keyword evidence="3" id="KW-0004">4Fe-4S</keyword>
<dbReference type="GO" id="GO:0046872">
    <property type="term" value="F:metal ion binding"/>
    <property type="evidence" value="ECO:0007669"/>
    <property type="project" value="UniProtKB-KW"/>
</dbReference>
<protein>
    <recommendedName>
        <fullName evidence="14">Elongator complex protein 3</fullName>
        <ecNumber evidence="14">2.3.1.-</ecNumber>
    </recommendedName>
</protein>
<comment type="cofactor">
    <cofactor evidence="14 15">
        <name>[4Fe-4S] cluster</name>
        <dbReference type="ChEBI" id="CHEBI:49883"/>
    </cofactor>
    <text evidence="14 15">Binds 1 [4Fe-4S] cluster. The cluster is coordinated with 3 cysteines and an exchangeable S-adenosyl-L-methionine.</text>
</comment>
<dbReference type="PIRSF" id="PIRSF005669">
    <property type="entry name" value="Hist_AcTrfase_ELP3"/>
    <property type="match status" value="1"/>
</dbReference>
<accession>A0A7J8I5F8</accession>
<dbReference type="SFLD" id="SFLDF00344">
    <property type="entry name" value="ELP3-like"/>
    <property type="match status" value="1"/>
</dbReference>
<dbReference type="PROSITE" id="PS51918">
    <property type="entry name" value="RADICAL_SAM"/>
    <property type="match status" value="1"/>
</dbReference>
<dbReference type="SFLD" id="SFLDG01086">
    <property type="entry name" value="elongater_protein-like"/>
    <property type="match status" value="1"/>
</dbReference>
<keyword evidence="6 14" id="KW-0949">S-adenosyl-L-methionine</keyword>
<dbReference type="Pfam" id="PF04055">
    <property type="entry name" value="Radical_SAM"/>
    <property type="match status" value="1"/>
</dbReference>
<dbReference type="InterPro" id="IPR032432">
    <property type="entry name" value="Radical_SAM_C"/>
</dbReference>
<dbReference type="InterPro" id="IPR058240">
    <property type="entry name" value="rSAM_sf"/>
</dbReference>
<evidence type="ECO:0000256" key="8">
    <source>
        <dbReference type="ARBA" id="ARBA00022723"/>
    </source>
</evidence>
<keyword evidence="10 15" id="KW-0408">Iron</keyword>
<dbReference type="SMART" id="SM00729">
    <property type="entry name" value="Elp3"/>
    <property type="match status" value="1"/>
</dbReference>
<dbReference type="GO" id="GO:0005634">
    <property type="term" value="C:nucleus"/>
    <property type="evidence" value="ECO:0007669"/>
    <property type="project" value="TreeGrafter"/>
</dbReference>
<keyword evidence="5 14" id="KW-0808">Transferase</keyword>
<evidence type="ECO:0000256" key="9">
    <source>
        <dbReference type="ARBA" id="ARBA00022884"/>
    </source>
</evidence>
<dbReference type="InterPro" id="IPR007197">
    <property type="entry name" value="rSAM"/>
</dbReference>
<dbReference type="GO" id="GO:0000049">
    <property type="term" value="F:tRNA binding"/>
    <property type="evidence" value="ECO:0007669"/>
    <property type="project" value="UniProtKB-KW"/>
</dbReference>
<dbReference type="Pfam" id="PF23613">
    <property type="entry name" value="ELP3_N"/>
    <property type="match status" value="1"/>
</dbReference>
<name>A0A7J8I5F8_MOLMO</name>
<dbReference type="Proteomes" id="UP000550707">
    <property type="component" value="Unassembled WGS sequence"/>
</dbReference>
<keyword evidence="11 14" id="KW-0411">Iron-sulfur</keyword>
<dbReference type="InterPro" id="IPR006638">
    <property type="entry name" value="Elp3/MiaA/NifB-like_rSAM"/>
</dbReference>
<evidence type="ECO:0000313" key="18">
    <source>
        <dbReference type="Proteomes" id="UP000550707"/>
    </source>
</evidence>
<evidence type="ECO:0000256" key="12">
    <source>
        <dbReference type="ARBA" id="ARBA00023315"/>
    </source>
</evidence>
<evidence type="ECO:0000256" key="4">
    <source>
        <dbReference type="ARBA" id="ARBA00022555"/>
    </source>
</evidence>
<gene>
    <name evidence="17" type="ORF">HJG59_004454</name>
</gene>
<dbReference type="EMBL" id="JACASF010000004">
    <property type="protein sequence ID" value="KAF6479823.1"/>
    <property type="molecule type" value="Genomic_DNA"/>
</dbReference>
<dbReference type="InterPro" id="IPR039661">
    <property type="entry name" value="ELP3"/>
</dbReference>
<feature type="binding site" evidence="15">
    <location>
        <position position="99"/>
    </location>
    <ligand>
        <name>[4Fe-4S] cluster</name>
        <dbReference type="ChEBI" id="CHEBI:49883"/>
        <note>4Fe-4S-S-AdoMet</note>
    </ligand>
</feature>
<sequence>MRQKRKGDLSPAELMMLTIGDVIKQLIEAHEQGKNIDLNKLKTKTAAKYGLSAQPRLVDIIAAVPPQYRKVLVPKLKAKPIRTASGIAVVAVMCKPHRCPHISFTGNICVYCPGGPDSDFEYSTQSYTGYEPTSMRAIRARYDPYLQTRHRIEQLKQLGHSVDKVEFIVMGGTFMALPEEYRDYFIRNLHDALSGHTSNNIYEAVKYSERSLTKCIGITIETRPDYCMKRHLSDMLTYGCTRLEIGVQSVYEDVARDTNRGHTVKAVCESFHLAKDSGFKVVAHMMPDLPNVGLERDIEQFTEFFENPAFRPDGLKLYPTLVIRGTGLYELWKSGRYKSYSPSDLIELVARILALVPPWTRVYRVQRDIPMPLVSSGVEHGNLRELAFARMKDLGIQCRDVRTREVGIQEIHHKVRPYQVELVRRDYVANGGWETFLSYEDPDQDILIGLLRLRKCSEETFRFELVGGVSIVRELHVYGSVVPVSSRDPTKFQHQGFGMLLMEEAERIAREEHGSGKIAVISGKSGGGGGGGKVHDSFTILTWHHN</sequence>
<keyword evidence="4 14" id="KW-0820">tRNA-binding</keyword>
<organism evidence="17 18">
    <name type="scientific">Molossus molossus</name>
    <name type="common">Pallas' mastiff bat</name>
    <name type="synonym">Vespertilio molossus</name>
    <dbReference type="NCBI Taxonomy" id="27622"/>
    <lineage>
        <taxon>Eukaryota</taxon>
        <taxon>Metazoa</taxon>
        <taxon>Chordata</taxon>
        <taxon>Craniata</taxon>
        <taxon>Vertebrata</taxon>
        <taxon>Euteleostomi</taxon>
        <taxon>Mammalia</taxon>
        <taxon>Eutheria</taxon>
        <taxon>Laurasiatheria</taxon>
        <taxon>Chiroptera</taxon>
        <taxon>Yangochiroptera</taxon>
        <taxon>Molossidae</taxon>
        <taxon>Molossus</taxon>
    </lineage>
</organism>
<evidence type="ECO:0000259" key="16">
    <source>
        <dbReference type="PROSITE" id="PS51918"/>
    </source>
</evidence>
<evidence type="ECO:0000256" key="3">
    <source>
        <dbReference type="ARBA" id="ARBA00022485"/>
    </source>
</evidence>
<dbReference type="InterPro" id="IPR016181">
    <property type="entry name" value="Acyl_CoA_acyltransferase"/>
</dbReference>